<dbReference type="PANTHER" id="PTHR31760">
    <property type="entry name" value="S-ADENOSYL-L-METHIONINE-DEPENDENT METHYLTRANSFERASES SUPERFAMILY PROTEIN"/>
    <property type="match status" value="1"/>
</dbReference>
<feature type="binding site" evidence="6">
    <location>
        <begin position="149"/>
        <end position="150"/>
    </location>
    <ligand>
        <name>S-adenosyl-L-methionine</name>
        <dbReference type="ChEBI" id="CHEBI:59789"/>
    </ligand>
</feature>
<comment type="subcellular location">
    <subcellularLocation>
        <location evidence="6">Cytoplasm</location>
    </subcellularLocation>
</comment>
<dbReference type="CDD" id="cd02440">
    <property type="entry name" value="AdoMet_MTases"/>
    <property type="match status" value="1"/>
</dbReference>
<comment type="similarity">
    <text evidence="6">Belongs to the methyltransferase superfamily. RNA methyltransferase RsmG family.</text>
</comment>
<dbReference type="Proteomes" id="UP000006898">
    <property type="component" value="Chromosome"/>
</dbReference>
<name>D5MLW9_METO1</name>
<evidence type="ECO:0000256" key="6">
    <source>
        <dbReference type="HAMAP-Rule" id="MF_00074"/>
    </source>
</evidence>
<evidence type="ECO:0000256" key="4">
    <source>
        <dbReference type="ARBA" id="ARBA00022679"/>
    </source>
</evidence>
<keyword evidence="1 6" id="KW-0963">Cytoplasm</keyword>
<comment type="function">
    <text evidence="6">Specifically methylates the N7 position of a guanine in 16S rRNA.</text>
</comment>
<gene>
    <name evidence="6" type="primary">rsmG</name>
    <name evidence="7" type="ORF">DAMO_2953</name>
</gene>
<dbReference type="HAMAP" id="MF_00074">
    <property type="entry name" value="16SrRNA_methyltr_G"/>
    <property type="match status" value="1"/>
</dbReference>
<dbReference type="eggNOG" id="COG0357">
    <property type="taxonomic scope" value="Bacteria"/>
</dbReference>
<keyword evidence="2 6" id="KW-0698">rRNA processing</keyword>
<evidence type="ECO:0000256" key="5">
    <source>
        <dbReference type="ARBA" id="ARBA00022691"/>
    </source>
</evidence>
<dbReference type="EMBL" id="FP565575">
    <property type="protein sequence ID" value="CBE70026.1"/>
    <property type="molecule type" value="Genomic_DNA"/>
</dbReference>
<feature type="binding site" evidence="6">
    <location>
        <position position="103"/>
    </location>
    <ligand>
        <name>S-adenosyl-L-methionine</name>
        <dbReference type="ChEBI" id="CHEBI:59789"/>
    </ligand>
</feature>
<evidence type="ECO:0000256" key="2">
    <source>
        <dbReference type="ARBA" id="ARBA00022552"/>
    </source>
</evidence>
<keyword evidence="5 6" id="KW-0949">S-adenosyl-L-methionine</keyword>
<accession>D5MLW9</accession>
<dbReference type="Gene3D" id="3.40.50.150">
    <property type="entry name" value="Vaccinia Virus protein VP39"/>
    <property type="match status" value="1"/>
</dbReference>
<feature type="binding site" evidence="6">
    <location>
        <position position="168"/>
    </location>
    <ligand>
        <name>S-adenosyl-L-methionine</name>
        <dbReference type="ChEBI" id="CHEBI:59789"/>
    </ligand>
</feature>
<proteinExistence type="inferred from homology"/>
<dbReference type="KEGG" id="mox:DAMO_2953"/>
<dbReference type="EC" id="2.1.1.-" evidence="6"/>
<dbReference type="PANTHER" id="PTHR31760:SF0">
    <property type="entry name" value="S-ADENOSYL-L-METHIONINE-DEPENDENT METHYLTRANSFERASES SUPERFAMILY PROTEIN"/>
    <property type="match status" value="1"/>
</dbReference>
<dbReference type="InterPro" id="IPR029063">
    <property type="entry name" value="SAM-dependent_MTases_sf"/>
</dbReference>
<dbReference type="InterPro" id="IPR003682">
    <property type="entry name" value="rRNA_ssu_MeTfrase_G"/>
</dbReference>
<keyword evidence="3 6" id="KW-0489">Methyltransferase</keyword>
<protein>
    <recommendedName>
        <fullName evidence="6">Ribosomal RNA small subunit methyltransferase G</fullName>
        <ecNumber evidence="6">2.1.1.-</ecNumber>
    </recommendedName>
    <alternativeName>
        <fullName evidence="6">16S rRNA 7-methylguanosine methyltransferase</fullName>
        <shortName evidence="6">16S rRNA m7G methyltransferase</shortName>
    </alternativeName>
</protein>
<organism evidence="7 8">
    <name type="scientific">Methylomirabilis oxygeniifera</name>
    <dbReference type="NCBI Taxonomy" id="671143"/>
    <lineage>
        <taxon>Bacteria</taxon>
        <taxon>Candidatus Methylomirabilota</taxon>
        <taxon>Candidatus Methylomirabilia</taxon>
        <taxon>Candidatus Methylomirabilales</taxon>
        <taxon>Candidatus Methylomirabilaceae</taxon>
        <taxon>Candidatus Methylomirabilis</taxon>
    </lineage>
</organism>
<evidence type="ECO:0000256" key="1">
    <source>
        <dbReference type="ARBA" id="ARBA00022490"/>
    </source>
</evidence>
<dbReference type="HOGENOM" id="CLU_065341_0_0_0"/>
<dbReference type="GO" id="GO:0070043">
    <property type="term" value="F:rRNA (guanine-N7-)-methyltransferase activity"/>
    <property type="evidence" value="ECO:0007669"/>
    <property type="project" value="UniProtKB-UniRule"/>
</dbReference>
<evidence type="ECO:0000256" key="3">
    <source>
        <dbReference type="ARBA" id="ARBA00022603"/>
    </source>
</evidence>
<dbReference type="STRING" id="671143.DAMO_2953"/>
<sequence>MDRRRPNRIATPERAAQQTIADRSELLTRGLDRIGLQLTPAQREAFDIYLSELRRWASQINLTGLRSEEAIIREGFLRSLAHRAAFEPAPSVKAIDVGSGAGFPGLVLKMGYPDIEIVLLEPRRKRAAFLRSTIRRLELTGVRCIQARVEALYGDAEHQGRYAVAFARAVGPVADVARMIKPLLTPGGRLIVQAGQEARDSLPSLRPLLAALGMRAEIREGPAPDEGSPPTYLLVIERTDSVEEMMADS</sequence>
<keyword evidence="4 6" id="KW-0808">Transferase</keyword>
<dbReference type="Pfam" id="PF02527">
    <property type="entry name" value="GidB"/>
    <property type="match status" value="1"/>
</dbReference>
<feature type="binding site" evidence="6">
    <location>
        <position position="98"/>
    </location>
    <ligand>
        <name>S-adenosyl-L-methionine</name>
        <dbReference type="ChEBI" id="CHEBI:59789"/>
    </ligand>
</feature>
<dbReference type="GO" id="GO:0005829">
    <property type="term" value="C:cytosol"/>
    <property type="evidence" value="ECO:0007669"/>
    <property type="project" value="TreeGrafter"/>
</dbReference>
<evidence type="ECO:0000313" key="8">
    <source>
        <dbReference type="Proteomes" id="UP000006898"/>
    </source>
</evidence>
<comment type="caution">
    <text evidence="6">Lacks conserved residue(s) required for the propagation of feature annotation.</text>
</comment>
<evidence type="ECO:0000313" key="7">
    <source>
        <dbReference type="EMBL" id="CBE70026.1"/>
    </source>
</evidence>
<dbReference type="AlphaFoldDB" id="D5MLW9"/>
<dbReference type="NCBIfam" id="TIGR00138">
    <property type="entry name" value="rsmG_gidB"/>
    <property type="match status" value="1"/>
</dbReference>
<reference evidence="7 8" key="1">
    <citation type="journal article" date="2010" name="Nature">
        <title>Nitrite-driven anaerobic methane oxidation by oxygenic bacteria.</title>
        <authorList>
            <person name="Ettwig K.F."/>
            <person name="Butler M.K."/>
            <person name="Le Paslier D."/>
            <person name="Pelletier E."/>
            <person name="Mangenot S."/>
            <person name="Kuypers M.M.M."/>
            <person name="Schreiber F."/>
            <person name="Dutilh B.E."/>
            <person name="Zedelius J."/>
            <person name="de Beer D."/>
            <person name="Gloerich J."/>
            <person name="Wessels H.J.C.T."/>
            <person name="van Allen T."/>
            <person name="Luesken F."/>
            <person name="Wu M."/>
            <person name="van de Pas-Schoonen K.T."/>
            <person name="Op den Camp H.J.M."/>
            <person name="Janssen-Megens E.M."/>
            <person name="Francoijs K-J."/>
            <person name="Stunnenberg H."/>
            <person name="Weissenbach J."/>
            <person name="Jetten M.S.M."/>
            <person name="Strous M."/>
        </authorList>
    </citation>
    <scope>NUCLEOTIDE SEQUENCE [LARGE SCALE GENOMIC DNA]</scope>
</reference>
<dbReference type="SUPFAM" id="SSF53335">
    <property type="entry name" value="S-adenosyl-L-methionine-dependent methyltransferases"/>
    <property type="match status" value="1"/>
</dbReference>